<proteinExistence type="predicted"/>
<feature type="transmembrane region" description="Helical" evidence="3">
    <location>
        <begin position="1506"/>
        <end position="1525"/>
    </location>
</feature>
<feature type="domain" description="HYR" evidence="4">
    <location>
        <begin position="1365"/>
        <end position="1449"/>
    </location>
</feature>
<dbReference type="PANTHER" id="PTHR34677:SF3">
    <property type="entry name" value="BACTERIAL IG-LIKE DOMAIN-CONTAINING PROTEIN"/>
    <property type="match status" value="1"/>
</dbReference>
<protein>
    <recommendedName>
        <fullName evidence="4">HYR domain-containing protein</fullName>
    </recommendedName>
</protein>
<dbReference type="EMBL" id="BAAAMK010000005">
    <property type="protein sequence ID" value="GAA1959761.1"/>
    <property type="molecule type" value="Genomic_DNA"/>
</dbReference>
<evidence type="ECO:0000256" key="3">
    <source>
        <dbReference type="SAM" id="Phobius"/>
    </source>
</evidence>
<evidence type="ECO:0000313" key="6">
    <source>
        <dbReference type="Proteomes" id="UP001499954"/>
    </source>
</evidence>
<organism evidence="5 6">
    <name type="scientific">Agromyces allii</name>
    <dbReference type="NCBI Taxonomy" id="393607"/>
    <lineage>
        <taxon>Bacteria</taxon>
        <taxon>Bacillati</taxon>
        <taxon>Actinomycetota</taxon>
        <taxon>Actinomycetes</taxon>
        <taxon>Micrococcales</taxon>
        <taxon>Microbacteriaceae</taxon>
        <taxon>Agromyces</taxon>
    </lineage>
</organism>
<evidence type="ECO:0000256" key="1">
    <source>
        <dbReference type="ARBA" id="ARBA00022737"/>
    </source>
</evidence>
<feature type="region of interest" description="Disordered" evidence="2">
    <location>
        <begin position="266"/>
        <end position="287"/>
    </location>
</feature>
<sequence length="1536" mass="154661">MSERVPGQQADSASLQPSAGAVRRGIRSLSPVKALLAVLASAALVVLSIGAPAFAVAPSLVEPPTRLYMAPAGSLPVTIPDGFPTLIPEGELKFDGGTDLISQDVRTIEIESGEVGCALAAPDWNQGGCTAVQLSVSHGTLTFDPLPSVEDDGDSDFDVLKFADGALERDKHELGELPAPAVAIIGTTAQVNAALATLVYTPDTDDDGDGTADDPYYYNGSNPESIDLLMAPGDSTMDTVNADIEIRVQRINEFPEVTVPDQVFQVPSGGTGYLGDAGDDTGQPDEEDWNVVDEDNDENDENDTLDGPGDEWLLISWADCGTFSMPASPFTIYDDLEQLFEDALDLGLEPDPSDPEYAEYQTNKTALIDAAMAALPDEVKNLPFATGNPSDPHSAFAGVVSGLNAIDSLNYVLDNVEFQATGLADVTCTVRYLVSDLGNNGLPVQFLGDPPYGIQVPFFGFDFDTNDFPTVEKVVVEVGDGETIEVSLPTDVSVPEGGATTVPLTVSPTTHPAFDVTISTTAVPPTGAADFTPIAAQSFTVPEDAASIDIPVDALQDLDLDPGETYTVTIDGFPADPPFPAGFDAAITDGSATVTIIDDEVPDALLELSLPTDVAVAEGAATTVPLAVSPAAHPAFSVTVSTQVVAPTTAADFTPINSVAFPVPADAASIDIPVDALQDLDLDPGETYQIIIDGVPADPPGFDVAITDGSATVTIIDDETEDTIAPTVTIEQGAAQVDPTGASPIVFEVEFSEPVTGLSSSDVVLSGSANPTTAAVSGTGASYTVEVSGMSANGLVIAEIAAGAAMDAASNPSAASTSVDNEVTFTGIDEVAPTVTIEQGASQADPTGTSPIVFEVEFSEPVTGFSSSDVVLSGSANPTTAAVSGTGASYTIEVSGMSANGLVIAEIAAGAATDAASNPSEASTSVDNEVTFTGIDEVAPTVTIEQGAAQADPTTASPIVFEVEFSEPVTGFSSSDVVLSGSANPTTAAVSGAGASYTVEVSGMSADGLVIAEVAAGAAMDAASNPSEASTSVDNEVTFTGLDEVAPTVTIEQGAAQADPTGTSPIVFEVEFSEPVTGLSSSDVVLSGSANPTTAAVSGAGASYTVEVSGMSADGLVIAEVAAGAAMDAASNPSEASTSEDNEVTFQYDEGDVTAPTVTIEQGAAQADPTGTSPIVFEVEFSEPVTGFTNSDVVLSGSANPTTAVVSGAGASYTVEVSGMSADGLVIAEVAAGAAMDAASNPSEASTSEDNEVTFQYDEGDVTAPTVTIEQGAAQADPTGTSPIVFEVEFSEPVTGFTNSDVVLSGSANPTTAVVSGAGASYTVEVSGMSADGLVIAEVAAGAAMDAASNPSEASTSEDNEVTFEEGLPPAPLTITAPDDIVVEVPFGETGDTVDFDPPTTTGGVAPVIVDCDADSGDFFPVGVTTVTCTATDSAPAEEIVLFAVATDSFTITVTEGEEPDGEEPPPTGGPTDPGTTPGGGSTGGTGGTGGGSTSGSIASTGVESMPATLVALGLLLLGAAAMRLRTRRAAASARR</sequence>
<dbReference type="Pfam" id="PF02494">
    <property type="entry name" value="HYR"/>
    <property type="match status" value="1"/>
</dbReference>
<dbReference type="PANTHER" id="PTHR34677">
    <property type="match status" value="1"/>
</dbReference>
<evidence type="ECO:0000313" key="5">
    <source>
        <dbReference type="EMBL" id="GAA1959761.1"/>
    </source>
</evidence>
<dbReference type="PROSITE" id="PS50825">
    <property type="entry name" value="HYR"/>
    <property type="match status" value="1"/>
</dbReference>
<dbReference type="InterPro" id="IPR003410">
    <property type="entry name" value="HYR_dom"/>
</dbReference>
<feature type="compositionally biased region" description="Gly residues" evidence="2">
    <location>
        <begin position="1477"/>
        <end position="1494"/>
    </location>
</feature>
<dbReference type="Proteomes" id="UP001499954">
    <property type="component" value="Unassembled WGS sequence"/>
</dbReference>
<gene>
    <name evidence="5" type="ORF">GCM10009717_27950</name>
</gene>
<evidence type="ECO:0000256" key="2">
    <source>
        <dbReference type="SAM" id="MobiDB-lite"/>
    </source>
</evidence>
<feature type="region of interest" description="Disordered" evidence="2">
    <location>
        <begin position="1456"/>
        <end position="1501"/>
    </location>
</feature>
<feature type="transmembrane region" description="Helical" evidence="3">
    <location>
        <begin position="34"/>
        <end position="57"/>
    </location>
</feature>
<dbReference type="SUPFAM" id="SSF141072">
    <property type="entry name" value="CalX-like"/>
    <property type="match status" value="2"/>
</dbReference>
<feature type="region of interest" description="Disordered" evidence="2">
    <location>
        <begin position="1348"/>
        <end position="1371"/>
    </location>
</feature>
<evidence type="ECO:0000259" key="4">
    <source>
        <dbReference type="PROSITE" id="PS50825"/>
    </source>
</evidence>
<accession>A0ABN2QXA8</accession>
<keyword evidence="3" id="KW-0472">Membrane</keyword>
<dbReference type="InterPro" id="IPR038081">
    <property type="entry name" value="CalX-like_sf"/>
</dbReference>
<name>A0ABN2QXA8_9MICO</name>
<keyword evidence="1" id="KW-0677">Repeat</keyword>
<comment type="caution">
    <text evidence="5">The sequence shown here is derived from an EMBL/GenBank/DDBJ whole genome shotgun (WGS) entry which is preliminary data.</text>
</comment>
<reference evidence="5 6" key="1">
    <citation type="journal article" date="2019" name="Int. J. Syst. Evol. Microbiol.">
        <title>The Global Catalogue of Microorganisms (GCM) 10K type strain sequencing project: providing services to taxonomists for standard genome sequencing and annotation.</title>
        <authorList>
            <consortium name="The Broad Institute Genomics Platform"/>
            <consortium name="The Broad Institute Genome Sequencing Center for Infectious Disease"/>
            <person name="Wu L."/>
            <person name="Ma J."/>
        </authorList>
    </citation>
    <scope>NUCLEOTIDE SEQUENCE [LARGE SCALE GENOMIC DNA]</scope>
    <source>
        <strain evidence="5 6">JCM 13584</strain>
    </source>
</reference>
<keyword evidence="3" id="KW-1133">Transmembrane helix</keyword>
<keyword evidence="6" id="KW-1185">Reference proteome</keyword>
<keyword evidence="3" id="KW-0812">Transmembrane</keyword>
<dbReference type="RefSeq" id="WP_344315505.1">
    <property type="nucleotide sequence ID" value="NZ_BAAAMK010000005.1"/>
</dbReference>
<feature type="compositionally biased region" description="Acidic residues" evidence="2">
    <location>
        <begin position="277"/>
        <end position="287"/>
    </location>
</feature>